<evidence type="ECO:0000313" key="1">
    <source>
        <dbReference type="EMBL" id="PAV86894.1"/>
    </source>
</evidence>
<dbReference type="AlphaFoldDB" id="A0A2A2LL04"/>
<organism evidence="1 2">
    <name type="scientific">Diploscapter pachys</name>
    <dbReference type="NCBI Taxonomy" id="2018661"/>
    <lineage>
        <taxon>Eukaryota</taxon>
        <taxon>Metazoa</taxon>
        <taxon>Ecdysozoa</taxon>
        <taxon>Nematoda</taxon>
        <taxon>Chromadorea</taxon>
        <taxon>Rhabditida</taxon>
        <taxon>Rhabditina</taxon>
        <taxon>Rhabditomorpha</taxon>
        <taxon>Rhabditoidea</taxon>
        <taxon>Rhabditidae</taxon>
        <taxon>Diploscapter</taxon>
    </lineage>
</organism>
<accession>A0A2A2LL04</accession>
<dbReference type="EMBL" id="LIAE01006620">
    <property type="protein sequence ID" value="PAV86894.1"/>
    <property type="molecule type" value="Genomic_DNA"/>
</dbReference>
<reference evidence="1 2" key="1">
    <citation type="journal article" date="2017" name="Curr. Biol.">
        <title>Genome architecture and evolution of a unichromosomal asexual nematode.</title>
        <authorList>
            <person name="Fradin H."/>
            <person name="Zegar C."/>
            <person name="Gutwein M."/>
            <person name="Lucas J."/>
            <person name="Kovtun M."/>
            <person name="Corcoran D."/>
            <person name="Baugh L.R."/>
            <person name="Kiontke K."/>
            <person name="Gunsalus K."/>
            <person name="Fitch D.H."/>
            <person name="Piano F."/>
        </authorList>
    </citation>
    <scope>NUCLEOTIDE SEQUENCE [LARGE SCALE GENOMIC DNA]</scope>
    <source>
        <strain evidence="1">PF1309</strain>
    </source>
</reference>
<dbReference type="Proteomes" id="UP000218231">
    <property type="component" value="Unassembled WGS sequence"/>
</dbReference>
<evidence type="ECO:0000313" key="2">
    <source>
        <dbReference type="Proteomes" id="UP000218231"/>
    </source>
</evidence>
<protein>
    <submittedName>
        <fullName evidence="1">Uncharacterized protein</fullName>
    </submittedName>
</protein>
<sequence>MKKAPNVTQEGISSVAVDSPFRHAAPDTVGGAVGALNNNHTAKSSVFRSVSQFPDHVPKFTLHHIIVSKRYHFPKKT</sequence>
<comment type="caution">
    <text evidence="1">The sequence shown here is derived from an EMBL/GenBank/DDBJ whole genome shotgun (WGS) entry which is preliminary data.</text>
</comment>
<gene>
    <name evidence="1" type="ORF">WR25_21639</name>
</gene>
<name>A0A2A2LL04_9BILA</name>
<proteinExistence type="predicted"/>
<keyword evidence="2" id="KW-1185">Reference proteome</keyword>